<dbReference type="EMBL" id="WUFV01000025">
    <property type="protein sequence ID" value="NEK18999.1"/>
    <property type="molecule type" value="Genomic_DNA"/>
</dbReference>
<comment type="caution">
    <text evidence="1">The sequence shown here is derived from an EMBL/GenBank/DDBJ whole genome shotgun (WGS) entry which is preliminary data.</text>
</comment>
<evidence type="ECO:0000313" key="2">
    <source>
        <dbReference type="Proteomes" id="UP000471705"/>
    </source>
</evidence>
<dbReference type="AlphaFoldDB" id="A0A7K3VPA5"/>
<sequence>MPTFHERNPFLNDDIDENCRSRQAASPARFTEFSPADEAIGAALPHFYNHENPSGVPAFFQHSP</sequence>
<proteinExistence type="predicted"/>
<evidence type="ECO:0000313" key="1">
    <source>
        <dbReference type="EMBL" id="NEK18999.1"/>
    </source>
</evidence>
<dbReference type="RefSeq" id="WP_164049226.1">
    <property type="nucleotide sequence ID" value="NZ_WUFV01000025.1"/>
</dbReference>
<organism evidence="1 2">
    <name type="scientific">Rhizobium leguminosarum</name>
    <dbReference type="NCBI Taxonomy" id="384"/>
    <lineage>
        <taxon>Bacteria</taxon>
        <taxon>Pseudomonadati</taxon>
        <taxon>Pseudomonadota</taxon>
        <taxon>Alphaproteobacteria</taxon>
        <taxon>Hyphomicrobiales</taxon>
        <taxon>Rhizobiaceae</taxon>
        <taxon>Rhizobium/Agrobacterium group</taxon>
        <taxon>Rhizobium</taxon>
    </lineage>
</organism>
<accession>A0A7K3VPA5</accession>
<protein>
    <submittedName>
        <fullName evidence="1">Uncharacterized protein</fullName>
    </submittedName>
</protein>
<gene>
    <name evidence="1" type="ORF">GR257_29865</name>
</gene>
<dbReference type="Proteomes" id="UP000471705">
    <property type="component" value="Unassembled WGS sequence"/>
</dbReference>
<name>A0A7K3VPA5_RHILE</name>
<reference evidence="1 2" key="1">
    <citation type="submission" date="2019-12" db="EMBL/GenBank/DDBJ databases">
        <title>Rhizobium genotypes associated with high levels of biological nitrogen fixation by grain legumes in a temperate-maritime cropping system.</title>
        <authorList>
            <person name="Maluk M."/>
            <person name="Francesc Ferrando Molina F."/>
            <person name="Lopez Del Egido L."/>
            <person name="Lafos M."/>
            <person name="Langarica-Fuentes A."/>
            <person name="Gebre Yohannes G."/>
            <person name="Young M.W."/>
            <person name="Martin P."/>
            <person name="Gantlett R."/>
            <person name="Kenicer G."/>
            <person name="Hawes C."/>
            <person name="Begg G.S."/>
            <person name="Quilliam R.S."/>
            <person name="Squire G.R."/>
            <person name="Poole P.S."/>
            <person name="Young P.W."/>
            <person name="Iannetta P.M."/>
            <person name="James E.K."/>
        </authorList>
    </citation>
    <scope>NUCLEOTIDE SEQUENCE [LARGE SCALE GENOMIC DNA]</scope>
    <source>
        <strain evidence="1 2">JHI54</strain>
    </source>
</reference>